<evidence type="ECO:0000313" key="2">
    <source>
        <dbReference type="EMBL" id="OGH03337.1"/>
    </source>
</evidence>
<dbReference type="NCBIfam" id="TIGR00229">
    <property type="entry name" value="sensory_box"/>
    <property type="match status" value="1"/>
</dbReference>
<dbReference type="Pfam" id="PF00989">
    <property type="entry name" value="PAS"/>
    <property type="match status" value="1"/>
</dbReference>
<evidence type="ECO:0000313" key="3">
    <source>
        <dbReference type="Proteomes" id="UP000177583"/>
    </source>
</evidence>
<dbReference type="Proteomes" id="UP000177583">
    <property type="component" value="Unassembled WGS sequence"/>
</dbReference>
<dbReference type="InterPro" id="IPR000014">
    <property type="entry name" value="PAS"/>
</dbReference>
<dbReference type="Gene3D" id="3.30.450.20">
    <property type="entry name" value="PAS domain"/>
    <property type="match status" value="1"/>
</dbReference>
<organism evidence="2 3">
    <name type="scientific">Candidatus Lambdaproteobacteria bacterium RIFOXYD2_FULL_56_26</name>
    <dbReference type="NCBI Taxonomy" id="1817773"/>
    <lineage>
        <taxon>Bacteria</taxon>
        <taxon>Pseudomonadati</taxon>
        <taxon>Pseudomonadota</taxon>
        <taxon>Candidatus Lambdaproteobacteria</taxon>
    </lineage>
</organism>
<gene>
    <name evidence="2" type="ORF">A2557_02310</name>
</gene>
<dbReference type="InterPro" id="IPR035965">
    <property type="entry name" value="PAS-like_dom_sf"/>
</dbReference>
<dbReference type="PROSITE" id="PS50112">
    <property type="entry name" value="PAS"/>
    <property type="match status" value="1"/>
</dbReference>
<dbReference type="AlphaFoldDB" id="A0A1F6GYV3"/>
<dbReference type="GO" id="GO:0006355">
    <property type="term" value="P:regulation of DNA-templated transcription"/>
    <property type="evidence" value="ECO:0007669"/>
    <property type="project" value="InterPro"/>
</dbReference>
<dbReference type="CDD" id="cd00130">
    <property type="entry name" value="PAS"/>
    <property type="match status" value="1"/>
</dbReference>
<dbReference type="SUPFAM" id="SSF55785">
    <property type="entry name" value="PYP-like sensor domain (PAS domain)"/>
    <property type="match status" value="1"/>
</dbReference>
<dbReference type="EMBL" id="MFNF01000017">
    <property type="protein sequence ID" value="OGH03337.1"/>
    <property type="molecule type" value="Genomic_DNA"/>
</dbReference>
<feature type="domain" description="PAS" evidence="1">
    <location>
        <begin position="44"/>
        <end position="94"/>
    </location>
</feature>
<protein>
    <recommendedName>
        <fullName evidence="1">PAS domain-containing protein</fullName>
    </recommendedName>
</protein>
<comment type="caution">
    <text evidence="2">The sequence shown here is derived from an EMBL/GenBank/DDBJ whole genome shotgun (WGS) entry which is preliminary data.</text>
</comment>
<evidence type="ECO:0000259" key="1">
    <source>
        <dbReference type="PROSITE" id="PS50112"/>
    </source>
</evidence>
<reference evidence="2 3" key="1">
    <citation type="journal article" date="2016" name="Nat. Commun.">
        <title>Thousands of microbial genomes shed light on interconnected biogeochemical processes in an aquifer system.</title>
        <authorList>
            <person name="Anantharaman K."/>
            <person name="Brown C.T."/>
            <person name="Hug L.A."/>
            <person name="Sharon I."/>
            <person name="Castelle C.J."/>
            <person name="Probst A.J."/>
            <person name="Thomas B.C."/>
            <person name="Singh A."/>
            <person name="Wilkins M.J."/>
            <person name="Karaoz U."/>
            <person name="Brodie E.L."/>
            <person name="Williams K.H."/>
            <person name="Hubbard S.S."/>
            <person name="Banfield J.F."/>
        </authorList>
    </citation>
    <scope>NUCLEOTIDE SEQUENCE [LARGE SCALE GENOMIC DNA]</scope>
</reference>
<accession>A0A1F6GYV3</accession>
<dbReference type="InterPro" id="IPR013767">
    <property type="entry name" value="PAS_fold"/>
</dbReference>
<name>A0A1F6GYV3_9PROT</name>
<proteinExistence type="predicted"/>
<sequence length="138" mass="15150">MGRKKKAKQKSPSELTSPDWARWLEVAPFPQEDEPCLTGNFLMENGRLIYGNVRLAELLGYSAGELIGKKLEELVHPLDLELVSDRNNARLHGLPVPSCYEIRVLCGGGQTKRVLINVTLTTGPQGQTLTVGSVLPVD</sequence>